<proteinExistence type="predicted"/>
<gene>
    <name evidence="1" type="ORF">PPACK8108_LOCUS8794</name>
</gene>
<accession>A0AAV0AVV9</accession>
<organism evidence="1 2">
    <name type="scientific">Phakopsora pachyrhizi</name>
    <name type="common">Asian soybean rust disease fungus</name>
    <dbReference type="NCBI Taxonomy" id="170000"/>
    <lineage>
        <taxon>Eukaryota</taxon>
        <taxon>Fungi</taxon>
        <taxon>Dikarya</taxon>
        <taxon>Basidiomycota</taxon>
        <taxon>Pucciniomycotina</taxon>
        <taxon>Pucciniomycetes</taxon>
        <taxon>Pucciniales</taxon>
        <taxon>Phakopsoraceae</taxon>
        <taxon>Phakopsora</taxon>
    </lineage>
</organism>
<dbReference type="Proteomes" id="UP001153365">
    <property type="component" value="Unassembled WGS sequence"/>
</dbReference>
<evidence type="ECO:0000313" key="2">
    <source>
        <dbReference type="Proteomes" id="UP001153365"/>
    </source>
</evidence>
<name>A0AAV0AVV9_PHAPC</name>
<reference evidence="1" key="1">
    <citation type="submission" date="2022-06" db="EMBL/GenBank/DDBJ databases">
        <authorList>
            <consortium name="SYNGENTA / RWTH Aachen University"/>
        </authorList>
    </citation>
    <scope>NUCLEOTIDE SEQUENCE</scope>
</reference>
<evidence type="ECO:0000313" key="1">
    <source>
        <dbReference type="EMBL" id="CAH7673892.1"/>
    </source>
</evidence>
<keyword evidence="2" id="KW-1185">Reference proteome</keyword>
<protein>
    <submittedName>
        <fullName evidence="1">Expressed protein</fullName>
    </submittedName>
</protein>
<dbReference type="EMBL" id="CALTRL010001848">
    <property type="protein sequence ID" value="CAH7673892.1"/>
    <property type="molecule type" value="Genomic_DNA"/>
</dbReference>
<sequence length="185" mass="21007">MDLSVVLQAAFTLQYQLGALSLLQLEGFSHHHQLEAFFLLPQSAVSAVSVVLVALVEWEDLEDLVAWVVEALEVLVDSTEIPSALLSLAPHQTDSKPVVGNLAEQVDLAESVESVASLKIIRKRSTPKVKLYDFGQLWSYHSFLLYYSLKYLSFLLRNFFLCCLSLDIIVNYEFKVFFWVYVLPF</sequence>
<comment type="caution">
    <text evidence="1">The sequence shown here is derived from an EMBL/GenBank/DDBJ whole genome shotgun (WGS) entry which is preliminary data.</text>
</comment>
<dbReference type="AlphaFoldDB" id="A0AAV0AVV9"/>